<reference evidence="2" key="1">
    <citation type="submission" date="2020-05" db="EMBL/GenBank/DDBJ databases">
        <authorList>
            <person name="Chiriac C."/>
            <person name="Salcher M."/>
            <person name="Ghai R."/>
            <person name="Kavagutti S V."/>
        </authorList>
    </citation>
    <scope>NUCLEOTIDE SEQUENCE</scope>
</reference>
<dbReference type="Gene3D" id="3.40.50.1110">
    <property type="entry name" value="SGNH hydrolase"/>
    <property type="match status" value="1"/>
</dbReference>
<proteinExistence type="predicted"/>
<evidence type="ECO:0000259" key="1">
    <source>
        <dbReference type="Pfam" id="PF14606"/>
    </source>
</evidence>
<name>A0A6J6CJB9_9ZZZZ</name>
<dbReference type="InterPro" id="IPR036514">
    <property type="entry name" value="SGNH_hydro_sf"/>
</dbReference>
<feature type="domain" description="SGNH hydrolase-type esterase" evidence="1">
    <location>
        <begin position="175"/>
        <end position="280"/>
    </location>
</feature>
<accession>A0A6J6CJB9</accession>
<dbReference type="AlphaFoldDB" id="A0A6J6CJB9"/>
<dbReference type="Pfam" id="PF14606">
    <property type="entry name" value="Lipase_GDSL_3"/>
    <property type="match status" value="1"/>
</dbReference>
<dbReference type="EMBL" id="CAEZSV010000064">
    <property type="protein sequence ID" value="CAB4551406.1"/>
    <property type="molecule type" value="Genomic_DNA"/>
</dbReference>
<dbReference type="Gene3D" id="2.60.120.260">
    <property type="entry name" value="Galactose-binding domain-like"/>
    <property type="match status" value="1"/>
</dbReference>
<evidence type="ECO:0000313" key="2">
    <source>
        <dbReference type="EMBL" id="CAB4551406.1"/>
    </source>
</evidence>
<dbReference type="InterPro" id="IPR013830">
    <property type="entry name" value="SGNH_hydro"/>
</dbReference>
<dbReference type="SUPFAM" id="SSF52266">
    <property type="entry name" value="SGNH hydrolase"/>
    <property type="match status" value="1"/>
</dbReference>
<sequence length="384" mass="42166">MATLTPIPLLESQVEVVGPYDHQVNDDGWVAFSRLPLWTWQQFGVSGLHRWTRFPSGVRLRFRSAATTLALEVHVMPLTIARVIEEPATARFDLVVDGVEAATVPATKGGRIRLEMDGPLVTSEQFIRGKGEEITFTNLKSGMKEIEIWLPAGALVEVRNISADDALLAPTPSTKKKWVHYGSSISQCAETERPLDIWSVHASRLLGLDIRNLGLAGEAHLDGFLAPTVAATPADFISLKLGINVVNGDSMRERSFIPAVHNFLDIIREKKPTTPILLISPIICPFHEVNPGPTLIGDAGLTSMERPQALAAGALNLPKIRAILETIVNERGDTNLYFMSGLELFNEGDLGMMPDLLHPNSAGYRLMGERFVALQKDFIARVVR</sequence>
<organism evidence="2">
    <name type="scientific">freshwater metagenome</name>
    <dbReference type="NCBI Taxonomy" id="449393"/>
    <lineage>
        <taxon>unclassified sequences</taxon>
        <taxon>metagenomes</taxon>
        <taxon>ecological metagenomes</taxon>
    </lineage>
</organism>
<gene>
    <name evidence="2" type="ORF">UFOPK1506_00469</name>
</gene>
<protein>
    <submittedName>
        <fullName evidence="2">Unannotated protein</fullName>
    </submittedName>
</protein>